<organism evidence="2">
    <name type="scientific">Cryptosporidium canis</name>
    <dbReference type="NCBI Taxonomy" id="195482"/>
    <lineage>
        <taxon>Eukaryota</taxon>
        <taxon>Sar</taxon>
        <taxon>Alveolata</taxon>
        <taxon>Apicomplexa</taxon>
        <taxon>Conoidasida</taxon>
        <taxon>Coccidia</taxon>
        <taxon>Eucoccidiorida</taxon>
        <taxon>Eimeriorina</taxon>
        <taxon>Cryptosporidiidae</taxon>
        <taxon>Cryptosporidium</taxon>
    </lineage>
</organism>
<dbReference type="EMBL" id="JAPCXC010000027">
    <property type="protein sequence ID" value="KAJ1610102.1"/>
    <property type="molecule type" value="Genomic_DNA"/>
</dbReference>
<protein>
    <submittedName>
        <fullName evidence="2">Uncharacterized protein</fullName>
    </submittedName>
</protein>
<sequence>MWENLDPVWGTGAFEQFYSGIFSVVLSSHPEELDEWWEINKKCVQFVDSHIQYLSNPLYSLPRDSALDVRSGGAQLEGFLRERFPRTADLLSDTQVLRLCEDISVELSLHQLEVFGFIDLALQDPSLQSDYTGIELTRLSSTVLELYCRELKFLLLTVHELANNCHPSVVLGVLCDYESDFENKDEQVSSNSTATSKAGTVFTSQCPPICVYGCSMILESGFVRNAVNSIFQSIQEVIKLGQANIKTDSQSMVDLPSNSETSDCLRDHYRNVIIQLTDTVAILMSRFSPDMDEVEALMELIPNAARMQPSFLTNRPTAADFDSWDGFGTHLSDYDGKSSGSDIQEPRQVICESHSRLSLSAKILLIIIVCFDNMPNRWERTKNIPANPDSIHETHIWFRSCARLPKSSKNNLFSTKHSLITKLSQDTKAGDPGSLSIQEEQNRTLSGEFWDVDAPLGRFAAFSINGAFGQNSKKRFMGLTHWRTLRFIQDELLPRLDPQDPVGLVFIQAIYDICSVALSPTQDPIQWSRILQLQRRILMERDSRLYSSERDNTPSSSLRAQLKGSPPDSNSEPVISILSPLVCCLDSLCRRYPLASWGASKVLSSCIEMFPTLSMYSSFGETEDGSFSSVPLPPVLSELFVDLLDLAATIMAVGHYSLGQQVAHFLQNQPSNFWFHLPSILLFISRTLLRKDDTLSIPDDHTRLGVWNGAGLDNPRSFRPICRAVLRVLSAGFSSRLCISCPPPPPLLSPSLNIHDSKSVPDFLISLLKDCFDNKIFDDYKLLYTLLVGSLDVFSQGILHSQSAEVLAIISSNIPLLTKVLQHSITQNDSGIFLIKLFSSIISIQFRISSIINSTGHHENGPSRGTIKGTEYTVFSKTDRHNKAGSFNDDISGSLSKSQLPLIRWVMLEILPIIHKLNSIPPVRKWTVSALVLKFIRLTLSNPLPESQKDFTEDSDATIWLFRCLLSIDSPSFHQLMALIIPPEDPFLTFLQTQNRDTSFRPRLITAKTGLEIIRILFQRDSLFLSWVNYHKSSLRRLCTSSLSRSGAPINIQELLLDTEALDAVISSDSSLIQFHEQLALPVQENLYPQLEQLNLKRNEYYRASLLRYIIIGTDPDLLKSATYIACQFLHRDQEALTALLTESPSLLLQLRSSITHILSSPSLDKFPTAIQGFILESEESFNSIWSNPNSFISTELESGTKTHSLVSDQQAVYWDEITEADPTSSLYTCENNLLGVSFKTLLSIHNELELNYMIYVDSYLESADLSLWCSLKTNLLKESPLSSKLEISRANEAVLNSYLQLFPPTFIPNKSSMYNKISRFHLTSTRSLITYSLSKGIEDRFLISCSTAGSISAPNVAFRMHPKTHDTASSAVPLLLGLGLGMATDVPTIKEYLIFSTSNDDNYSAKEYEEIYIPDSSSSDESTFPLLTIMDILSTPPQIPLSPPNDQRPCFPSIDFAILSQLELYYFSLKLTVNLLKVPQLLDFSIRMLSERLQSRFAILKERILLPVTWIPPEYRWQHFLHLALIIHLVSSEIFVVSQVSSALKEIQSLELHNSLLRDSFWLSCIQNLHALFRLFLSPPKTSSHDQLDILSPILNIAQSLLENESSPDIDLLIQQNLSYTYLFSSFIPYITPQSQACGMYRTSLQSVVTDHHGNQKIVQDKFPVMIAPSISSVSCRLFINEYVQLLGLLLNKFSKASPFRYTEFELRDFDTNVFSTLQAIIELCRPFINFSFFKKAPPPISSAILSVFSQTLLTTLGHLQASFSTSKSSYYYDDPSLKMYLPNSSISEIQRQKICFTTIQDCCEDLIKLLVELENASSADYNSHYFPPNWKNTLLLLLSNCIAIDSIQQANKTSQETSEPFTSSFLRQTWPELWACHRSNGGQSGGQGSNSSFSTFIEFVSLLINNLRIPSKNQSHGILKRLEDFLPSGLEPRSISWVLKPQEIALLSQLDQFKSSRDAQNGDFDHDKLTISDIYQSIPLNSDLLFGLKSQQNHSFLSLYLLFLIYSKIYTSNQLNSDNYSGLVPSITGEEHIQNLSTLIENSKFSTQCCHGSLLFWNYITISWIRMSPSFLRKIMESDYISCLLSQEMVLTALQGFHQLFLDIQFIGSQASFDLQIEKAFDKIELIISIFSLLIEIINRGVLPKGTIAGYGSIDNFEVIVGWIVKLEAFFSSLFEFFLKHLLFCQQQKKTDWQFNSEGQNLVNSGRFGSILIIKKFSPILCSVYSLQSKVLVAGYHISYLKSRIKYGTENSANTTNSLSKRDGVHDYDFNFVIINVLHSRTGQILEAASQMVSLLPNINQLVCLIFSCISWFESEVEFLSHYRPIQLGLEHSVGIQNSPTINAFKLKLDVARCLSNSISYLTSSLKDGIETRTPRIIQDILSVLTRASLTILLCNSRKRKSITSSRDILSAEDPFQEAVKSCVSSINLMLSSEMKSNFLNSKLSETSKGCKSELELLKQIKSKLESINPAPN</sequence>
<proteinExistence type="predicted"/>
<name>A0A9D5DMN7_9CRYT</name>
<dbReference type="OrthoDB" id="71437at2759"/>
<accession>A0A9D5DMN7</accession>
<dbReference type="Proteomes" id="UP001067231">
    <property type="component" value="Unassembled WGS sequence"/>
</dbReference>
<feature type="region of interest" description="Disordered" evidence="1">
    <location>
        <begin position="546"/>
        <end position="571"/>
    </location>
</feature>
<gene>
    <name evidence="2" type="ORF">OJ253_1331</name>
</gene>
<evidence type="ECO:0000256" key="1">
    <source>
        <dbReference type="SAM" id="MobiDB-lite"/>
    </source>
</evidence>
<comment type="caution">
    <text evidence="2">The sequence shown here is derived from an EMBL/GenBank/DDBJ whole genome shotgun (WGS) entry which is preliminary data.</text>
</comment>
<evidence type="ECO:0000313" key="2">
    <source>
        <dbReference type="EMBL" id="KAJ1610102.1"/>
    </source>
</evidence>
<reference evidence="2" key="1">
    <citation type="submission" date="2022-10" db="EMBL/GenBank/DDBJ databases">
        <title>Adaptive evolution leads to modifications in subtelomeric GC content in a zoonotic Cryptosporidium species.</title>
        <authorList>
            <person name="Li J."/>
            <person name="Feng Y."/>
            <person name="Xiao L."/>
        </authorList>
    </citation>
    <scope>NUCLEOTIDE SEQUENCE</scope>
    <source>
        <strain evidence="2">33844</strain>
    </source>
</reference>